<dbReference type="GO" id="GO:0030992">
    <property type="term" value="C:intraciliary transport particle B"/>
    <property type="evidence" value="ECO:0007669"/>
    <property type="project" value="TreeGrafter"/>
</dbReference>
<evidence type="ECO:0000256" key="1">
    <source>
        <dbReference type="ARBA" id="ARBA00004138"/>
    </source>
</evidence>
<keyword evidence="3" id="KW-0677">Repeat</keyword>
<dbReference type="InterPro" id="IPR056168">
    <property type="entry name" value="TPR_IF140/IFT172/WDR19"/>
</dbReference>
<evidence type="ECO:0000256" key="4">
    <source>
        <dbReference type="ARBA" id="ARBA00023069"/>
    </source>
</evidence>
<dbReference type="GO" id="GO:0042073">
    <property type="term" value="P:intraciliary transport"/>
    <property type="evidence" value="ECO:0007669"/>
    <property type="project" value="TreeGrafter"/>
</dbReference>
<sequence length="1759" mass="200011">MNLKHLMTVISPNTDNGADRITSLCWSPNNLKLAVCGKEKVVYLYNDQGEIKDRFPTRPCDPKYGMASYIVTCLVFSPDSTKIAVGQSDNIVYIYKLGEDFGKQKKSITNKFPQPASVVAMIWPNELEFMCGLIDGKLRHTPVLPTKTKSKTFFNPESPNISLVSNPMGTEVAAGFADGRIALFAIEDSETPTLIATIHHPCAPFALAWGTESILAGGCDKKINVYDRTGKLKQYFDYSRDDKDHEFSVACASPTGQCIVFGTFNRLRLYQWSAKRKTWEEANVKDFQNFYTMTAISWRKDGTRVALATLPGGLHYFESILRRSKNSKFEVTYITPSHCIMKMTGSNLEANMKSKYSGEIVDVRLMGKDKYAVAQTMETLIICDIERNLVSEIPWSETDDKERFYFDNPNCCMIFNDGEMILVEYGRDEILGTFRTELVNPHVISVRINERLPRRHEGQANNKKLAFLLDLKTIAVVDLEYSLSLGHIVHDSKIDWLELNELAHKLLFRDRRMRLMLVDVDTMMKYTILQFCNFVQWVPQSDVVVAQSKRCIYVWYNIEVPEQSVETEVKGVAFDVLKESNRTAVLIQDGNAIHEFNLDESRIEFGTAIDDGDYVRAMAFLESVEPSSDTESMWKILAKVTLDAKELLIAERALCALGDIARAKFVRDTLTVAMRVESEGLAEAGEGAHCHEVQARLAILDGQLKLAEAIFLDNNDVESAISMYEAMHKWEDAIGLAQVKAHPYLKKLVDDYLGFLTSSGQYELAAEFLERNGNPTYAVQLYLEGGLPTKAAKLVITNSNIQLEHDILNQISTGLLNGDFFEESGDFFDSTGNKTKALDCYKKAKSYDKAIRLAKVAFPNEVVPLEEEWGDYLSSNRQHDAATNHYIEAGRLTKALDAAIESRQWKKALQIIEAIDDTESVTKQYLKIGAYYESASDFHLAEKCYNNAGMPTRAVDMYTKKGMWEEAHRVATTSIRGRDELTQKYVAEANENQKQGKFAQAEKLYIAVGQHDLAISMYGAEKLFDDMLRLVQIYHPEHMSDSHKHVADIMKENDQLKGAEQHYLKASKYQDALEMYQEKGLWEDAYRVARSHGGGQAGRLVIFEWANSLSGETAVRLLKKFGQLENCIEFCCENENFAFALEIASIGSKETLPRIHQKYGKYLELQGKYEEAETQYIAADEPKEAIDMYIRNNRLQRAVDVAELYAKDELPRVLLIHAQILFEEKKLAQFESVILRAEKPELAIELYKRKGMWTEAFKLCKEYAPQNLKKLQADYDERSMTPSAHVDVMTVINQAKEFERLTEYRRAIDCYLSLNRSNLGHDLNLLEKCWTKAGELATKFLPMEPCKQYVTKIGPLLISLKSYHNAAVFYLDTNLQQDALDALIGGELWTDAKAASKEMGPKWEEYVRRKHTEFLKSAGQVEQLEDVNFVAALDLLCEQGLWQKCLERAKKNEGLLHHYAGRYVYHLLKQKLPIEAMHVYMENGVPANKHHYPLYRGISEMIFMDPRLDIFENWTNLRNLLFQLIGSITETPDCGGHSHVEFEHFLIIVHYYCNRSAFSEVPGLEILAAKCSVALLRHCDVIPVDRAFYEAGIACKKIGWDSMAFVFLNHYLDIHDAMEEGVTSTDMLDNSDIKNTDIPLNAPMPSRVCVPEDAHDEVKEWVLAASMDRSIAQELRLDERGLYEASLLNPHQQRIEDACLVTGYPALGSRVTFRVPNKVANKEDWNKLFMTAKSSNNLKVTDILEFITRWCGSNPNYSL</sequence>
<dbReference type="EMBL" id="CAJVCH010079158">
    <property type="protein sequence ID" value="CAG7721409.1"/>
    <property type="molecule type" value="Genomic_DNA"/>
</dbReference>
<proteinExistence type="predicted"/>
<feature type="domain" description="IF140/IFT172/WDR19 TPR" evidence="6">
    <location>
        <begin position="712"/>
        <end position="878"/>
    </location>
</feature>
<reference evidence="7" key="1">
    <citation type="submission" date="2021-06" db="EMBL/GenBank/DDBJ databases">
        <authorList>
            <person name="Hodson N. C."/>
            <person name="Mongue J. A."/>
            <person name="Jaron S. K."/>
        </authorList>
    </citation>
    <scope>NUCLEOTIDE SEQUENCE</scope>
</reference>
<dbReference type="GO" id="GO:0005930">
    <property type="term" value="C:axoneme"/>
    <property type="evidence" value="ECO:0007669"/>
    <property type="project" value="TreeGrafter"/>
</dbReference>
<evidence type="ECO:0000256" key="2">
    <source>
        <dbReference type="ARBA" id="ARBA00022574"/>
    </source>
</evidence>
<protein>
    <recommendedName>
        <fullName evidence="6">IF140/IFT172/WDR19 TPR domain-containing protein</fullName>
    </recommendedName>
</protein>
<dbReference type="InterPro" id="IPR001680">
    <property type="entry name" value="WD40_rpt"/>
</dbReference>
<evidence type="ECO:0000313" key="8">
    <source>
        <dbReference type="Proteomes" id="UP000708208"/>
    </source>
</evidence>
<name>A0A8J2JTJ9_9HEXA</name>
<dbReference type="PANTHER" id="PTHR15722">
    <property type="entry name" value="IFT140/172-RELATED"/>
    <property type="match status" value="1"/>
</dbReference>
<gene>
    <name evidence="7" type="ORF">AFUS01_LOCUS10626</name>
</gene>
<dbReference type="GO" id="GO:0036064">
    <property type="term" value="C:ciliary basal body"/>
    <property type="evidence" value="ECO:0007669"/>
    <property type="project" value="TreeGrafter"/>
</dbReference>
<feature type="domain" description="IF140/IFT172/WDR19 TPR" evidence="6">
    <location>
        <begin position="1044"/>
        <end position="1193"/>
    </location>
</feature>
<keyword evidence="4" id="KW-0969">Cilium</keyword>
<dbReference type="Pfam" id="PF24762">
    <property type="entry name" value="TPR_IF140-IFT172"/>
    <property type="match status" value="2"/>
</dbReference>
<comment type="subcellular location">
    <subcellularLocation>
        <location evidence="1">Cell projection</location>
        <location evidence="1">Cilium</location>
    </subcellularLocation>
</comment>
<evidence type="ECO:0000256" key="3">
    <source>
        <dbReference type="ARBA" id="ARBA00022737"/>
    </source>
</evidence>
<evidence type="ECO:0000313" key="7">
    <source>
        <dbReference type="EMBL" id="CAG7721409.1"/>
    </source>
</evidence>
<keyword evidence="2" id="KW-0853">WD repeat</keyword>
<keyword evidence="5" id="KW-0966">Cell projection</keyword>
<comment type="caution">
    <text evidence="7">The sequence shown here is derived from an EMBL/GenBank/DDBJ whole genome shotgun (WGS) entry which is preliminary data.</text>
</comment>
<dbReference type="Pfam" id="PF00400">
    <property type="entry name" value="WD40"/>
    <property type="match status" value="2"/>
</dbReference>
<organism evidence="7 8">
    <name type="scientific">Allacma fusca</name>
    <dbReference type="NCBI Taxonomy" id="39272"/>
    <lineage>
        <taxon>Eukaryota</taxon>
        <taxon>Metazoa</taxon>
        <taxon>Ecdysozoa</taxon>
        <taxon>Arthropoda</taxon>
        <taxon>Hexapoda</taxon>
        <taxon>Collembola</taxon>
        <taxon>Symphypleona</taxon>
        <taxon>Sminthuridae</taxon>
        <taxon>Allacma</taxon>
    </lineage>
</organism>
<dbReference type="Proteomes" id="UP000708208">
    <property type="component" value="Unassembled WGS sequence"/>
</dbReference>
<dbReference type="SMART" id="SM00320">
    <property type="entry name" value="WD40"/>
    <property type="match status" value="4"/>
</dbReference>
<dbReference type="PANTHER" id="PTHR15722:SF2">
    <property type="entry name" value="INTRAFLAGELLAR TRANSPORT PROTEIN 172 HOMOLOG"/>
    <property type="match status" value="1"/>
</dbReference>
<evidence type="ECO:0000256" key="5">
    <source>
        <dbReference type="ARBA" id="ARBA00023273"/>
    </source>
</evidence>
<accession>A0A8J2JTJ9</accession>
<dbReference type="OrthoDB" id="2186662at2759"/>
<evidence type="ECO:0000259" key="6">
    <source>
        <dbReference type="Pfam" id="PF24762"/>
    </source>
</evidence>
<keyword evidence="8" id="KW-1185">Reference proteome</keyword>